<dbReference type="Pfam" id="PF18007">
    <property type="entry name" value="Rv3651-like_N"/>
    <property type="match status" value="1"/>
</dbReference>
<dbReference type="RefSeq" id="WP_167474289.1">
    <property type="nucleotide sequence ID" value="NZ_CP046172.1"/>
</dbReference>
<proteinExistence type="predicted"/>
<accession>A0A6G9YE32</accession>
<keyword evidence="3" id="KW-1185">Reference proteome</keyword>
<dbReference type="KEGG" id="nah:F5544_18075"/>
<organism evidence="2 3">
    <name type="scientific">Nocardia arthritidis</name>
    <dbReference type="NCBI Taxonomy" id="228602"/>
    <lineage>
        <taxon>Bacteria</taxon>
        <taxon>Bacillati</taxon>
        <taxon>Actinomycetota</taxon>
        <taxon>Actinomycetes</taxon>
        <taxon>Mycobacteriales</taxon>
        <taxon>Nocardiaceae</taxon>
        <taxon>Nocardia</taxon>
    </lineage>
</organism>
<protein>
    <recommendedName>
        <fullName evidence="1">Rv3651-like N-terminal domain-containing protein</fullName>
    </recommendedName>
</protein>
<sequence>MPTGGHNEYLFETMGSEPRLIADGGRARDFRKVSSIFRGAERTLMNGLLAEVVATGDTVVRTGRTADDEPRTIAGFPVIGPDNNVAGVRVAADADTAAPVHHRTTVAYQWELGIPNGPPRLHMPQQLVDLLEITETHRDRVVFGPLDFFIRVARTPQLVRMWESIVDAQPGYVDSGTLLMQTGDGQPWALLYAQRYVTTEVGPRLRVLCQDVTDTMDPREMRREIMDVNLAHAAIESSGQFGNIWDWRWPVTCILKWIPGFPPGLGHGASSGQRPGLHPDDIARMPEIRARAFAEGHVRERVRARRLAGGWMSGTFTWRPIDPEVSKTIGFALVKFDEPDGE</sequence>
<gene>
    <name evidence="2" type="ORF">F5544_18075</name>
</gene>
<dbReference type="InterPro" id="IPR041458">
    <property type="entry name" value="Rv3651-like_N"/>
</dbReference>
<evidence type="ECO:0000313" key="2">
    <source>
        <dbReference type="EMBL" id="QIS11489.1"/>
    </source>
</evidence>
<evidence type="ECO:0000259" key="1">
    <source>
        <dbReference type="Pfam" id="PF18007"/>
    </source>
</evidence>
<feature type="domain" description="Rv3651-like N-terminal" evidence="1">
    <location>
        <begin position="10"/>
        <end position="91"/>
    </location>
</feature>
<dbReference type="Proteomes" id="UP000503540">
    <property type="component" value="Chromosome"/>
</dbReference>
<dbReference type="AlphaFoldDB" id="A0A6G9YE32"/>
<dbReference type="EMBL" id="CP046172">
    <property type="protein sequence ID" value="QIS11489.1"/>
    <property type="molecule type" value="Genomic_DNA"/>
</dbReference>
<evidence type="ECO:0000313" key="3">
    <source>
        <dbReference type="Proteomes" id="UP000503540"/>
    </source>
</evidence>
<name>A0A6G9YE32_9NOCA</name>
<reference evidence="2 3" key="1">
    <citation type="journal article" date="2019" name="ACS Chem. Biol.">
        <title>Identification and Mobilization of a Cryptic Antibiotic Biosynthesis Gene Locus from a Human-Pathogenic Nocardia Isolate.</title>
        <authorList>
            <person name="Herisse M."/>
            <person name="Ishida K."/>
            <person name="Porter J.L."/>
            <person name="Howden B."/>
            <person name="Hertweck C."/>
            <person name="Stinear T.P."/>
            <person name="Pidot S.J."/>
        </authorList>
    </citation>
    <scope>NUCLEOTIDE SEQUENCE [LARGE SCALE GENOMIC DNA]</scope>
    <source>
        <strain evidence="2 3">AUSMDU00012717</strain>
    </source>
</reference>